<dbReference type="GO" id="GO:0009228">
    <property type="term" value="P:thiamine biosynthetic process"/>
    <property type="evidence" value="ECO:0007669"/>
    <property type="project" value="InterPro"/>
</dbReference>
<sequence>MKSIPRALTIAGSDSGGGAGIQADLKTFAAFGVYGMSAITALTAQNTVGVRGIVEISADFVALQIRAVVSDIGVDAVKTGMLAGASIVSAVAREVRQLGIEKLVVDPVMVAKSGDALLKPDAASALVHEILPLALVVTPNLHEASALVGFEVRDLEGMKEAARRIKSFGPRWVVVKGGHLESSPLDLLYDGVEFHEFCGPRFDTPHTHGTGCSFASAIAAGLALGLDVPDAVTRAKAFIIGAIREGLPLGKGQGPVHHFHELYRLAGWSFPSPTSKPHRNANG</sequence>
<evidence type="ECO:0000256" key="4">
    <source>
        <dbReference type="ARBA" id="ARBA00022741"/>
    </source>
</evidence>
<dbReference type="OrthoDB" id="9810880at2"/>
<dbReference type="FunCoup" id="A0LIX7">
    <property type="interactions" value="478"/>
</dbReference>
<dbReference type="InterPro" id="IPR013749">
    <property type="entry name" value="PM/HMP-P_kinase-1"/>
</dbReference>
<evidence type="ECO:0000313" key="9">
    <source>
        <dbReference type="Proteomes" id="UP000001784"/>
    </source>
</evidence>
<dbReference type="PANTHER" id="PTHR20858">
    <property type="entry name" value="PHOSPHOMETHYLPYRIMIDINE KINASE"/>
    <property type="match status" value="1"/>
</dbReference>
<keyword evidence="5 8" id="KW-0418">Kinase</keyword>
<dbReference type="InterPro" id="IPR029056">
    <property type="entry name" value="Ribokinase-like"/>
</dbReference>
<comment type="pathway">
    <text evidence="1">Cofactor biosynthesis; thiamine diphosphate biosynthesis.</text>
</comment>
<dbReference type="PANTHER" id="PTHR20858:SF17">
    <property type="entry name" value="HYDROXYMETHYLPYRIMIDINE_PHOSPHOMETHYLPYRIMIDINE KINASE THI20-RELATED"/>
    <property type="match status" value="1"/>
</dbReference>
<protein>
    <recommendedName>
        <fullName evidence="2">hydroxymethylpyrimidine kinase</fullName>
        <ecNumber evidence="2">2.7.1.49</ecNumber>
    </recommendedName>
</protein>
<evidence type="ECO:0000256" key="5">
    <source>
        <dbReference type="ARBA" id="ARBA00022777"/>
    </source>
</evidence>
<evidence type="ECO:0000259" key="7">
    <source>
        <dbReference type="Pfam" id="PF08543"/>
    </source>
</evidence>
<dbReference type="GO" id="GO:0005829">
    <property type="term" value="C:cytosol"/>
    <property type="evidence" value="ECO:0007669"/>
    <property type="project" value="TreeGrafter"/>
</dbReference>
<name>A0LIX7_SYNFM</name>
<dbReference type="STRING" id="335543.Sfum_1692"/>
<dbReference type="GO" id="GO:0009229">
    <property type="term" value="P:thiamine diphosphate biosynthetic process"/>
    <property type="evidence" value="ECO:0007669"/>
    <property type="project" value="UniProtKB-UniPathway"/>
</dbReference>
<feature type="domain" description="Pyridoxamine kinase/Phosphomethylpyrimidine kinase" evidence="7">
    <location>
        <begin position="14"/>
        <end position="257"/>
    </location>
</feature>
<dbReference type="NCBIfam" id="TIGR00097">
    <property type="entry name" value="HMP-P_kinase"/>
    <property type="match status" value="1"/>
</dbReference>
<keyword evidence="3" id="KW-0808">Transferase</keyword>
<accession>A0LIX7</accession>
<evidence type="ECO:0000256" key="1">
    <source>
        <dbReference type="ARBA" id="ARBA00004948"/>
    </source>
</evidence>
<dbReference type="EC" id="2.7.1.49" evidence="2"/>
<evidence type="ECO:0000256" key="6">
    <source>
        <dbReference type="ARBA" id="ARBA00022840"/>
    </source>
</evidence>
<dbReference type="AlphaFoldDB" id="A0LIX7"/>
<gene>
    <name evidence="8" type="ordered locus">Sfum_1692</name>
</gene>
<keyword evidence="6" id="KW-0067">ATP-binding</keyword>
<dbReference type="InParanoid" id="A0LIX7"/>
<dbReference type="Proteomes" id="UP000001784">
    <property type="component" value="Chromosome"/>
</dbReference>
<keyword evidence="4" id="KW-0547">Nucleotide-binding</keyword>
<dbReference type="GO" id="GO:0005524">
    <property type="term" value="F:ATP binding"/>
    <property type="evidence" value="ECO:0007669"/>
    <property type="project" value="UniProtKB-KW"/>
</dbReference>
<dbReference type="EMBL" id="CP000478">
    <property type="protein sequence ID" value="ABK17379.1"/>
    <property type="molecule type" value="Genomic_DNA"/>
</dbReference>
<dbReference type="Gene3D" id="3.40.1190.20">
    <property type="match status" value="1"/>
</dbReference>
<dbReference type="eggNOG" id="COG0351">
    <property type="taxonomic scope" value="Bacteria"/>
</dbReference>
<dbReference type="GO" id="GO:0008972">
    <property type="term" value="F:phosphomethylpyrimidine kinase activity"/>
    <property type="evidence" value="ECO:0007669"/>
    <property type="project" value="InterPro"/>
</dbReference>
<dbReference type="CDD" id="cd01169">
    <property type="entry name" value="HMPP_kinase"/>
    <property type="match status" value="1"/>
</dbReference>
<dbReference type="SUPFAM" id="SSF53613">
    <property type="entry name" value="Ribokinase-like"/>
    <property type="match status" value="1"/>
</dbReference>
<dbReference type="KEGG" id="sfu:Sfum_1692"/>
<reference evidence="8 9" key="1">
    <citation type="submission" date="2006-10" db="EMBL/GenBank/DDBJ databases">
        <title>Complete sequence of Syntrophobacter fumaroxidans MPOB.</title>
        <authorList>
            <consortium name="US DOE Joint Genome Institute"/>
            <person name="Copeland A."/>
            <person name="Lucas S."/>
            <person name="Lapidus A."/>
            <person name="Barry K."/>
            <person name="Detter J.C."/>
            <person name="Glavina del Rio T."/>
            <person name="Hammon N."/>
            <person name="Israni S."/>
            <person name="Pitluck S."/>
            <person name="Goltsman E.G."/>
            <person name="Martinez M."/>
            <person name="Schmutz J."/>
            <person name="Larimer F."/>
            <person name="Land M."/>
            <person name="Hauser L."/>
            <person name="Kyrpides N."/>
            <person name="Kim E."/>
            <person name="Boone D.R."/>
            <person name="Brockman F."/>
            <person name="Culley D."/>
            <person name="Ferry J."/>
            <person name="Gunsalus R."/>
            <person name="McInerney M.J."/>
            <person name="Morrison M."/>
            <person name="Plugge C."/>
            <person name="Rohlin L."/>
            <person name="Scholten J."/>
            <person name="Sieber J."/>
            <person name="Stams A.J.M."/>
            <person name="Worm P."/>
            <person name="Henstra A.M."/>
            <person name="Richardson P."/>
        </authorList>
    </citation>
    <scope>NUCLEOTIDE SEQUENCE [LARGE SCALE GENOMIC DNA]</scope>
    <source>
        <strain evidence="9">DSM 10017 / MPOB</strain>
    </source>
</reference>
<dbReference type="GO" id="GO:0008902">
    <property type="term" value="F:hydroxymethylpyrimidine kinase activity"/>
    <property type="evidence" value="ECO:0007669"/>
    <property type="project" value="UniProtKB-EC"/>
</dbReference>
<dbReference type="FunFam" id="3.40.1190.20:FF:000003">
    <property type="entry name" value="Phosphomethylpyrimidine kinase ThiD"/>
    <property type="match status" value="1"/>
</dbReference>
<proteinExistence type="predicted"/>
<evidence type="ECO:0000313" key="8">
    <source>
        <dbReference type="EMBL" id="ABK17379.1"/>
    </source>
</evidence>
<dbReference type="InterPro" id="IPR004399">
    <property type="entry name" value="HMP/HMP-P_kinase_dom"/>
</dbReference>
<organism evidence="8 9">
    <name type="scientific">Syntrophobacter fumaroxidans (strain DSM 10017 / MPOB)</name>
    <dbReference type="NCBI Taxonomy" id="335543"/>
    <lineage>
        <taxon>Bacteria</taxon>
        <taxon>Pseudomonadati</taxon>
        <taxon>Thermodesulfobacteriota</taxon>
        <taxon>Syntrophobacteria</taxon>
        <taxon>Syntrophobacterales</taxon>
        <taxon>Syntrophobacteraceae</taxon>
        <taxon>Syntrophobacter</taxon>
    </lineage>
</organism>
<dbReference type="Pfam" id="PF08543">
    <property type="entry name" value="Phos_pyr_kin"/>
    <property type="match status" value="1"/>
</dbReference>
<dbReference type="UniPathway" id="UPA00060">
    <property type="reaction ID" value="UER00138"/>
</dbReference>
<evidence type="ECO:0000256" key="3">
    <source>
        <dbReference type="ARBA" id="ARBA00022679"/>
    </source>
</evidence>
<dbReference type="HOGENOM" id="CLU_020520_0_0_7"/>
<keyword evidence="9" id="KW-1185">Reference proteome</keyword>
<dbReference type="RefSeq" id="WP_011698549.1">
    <property type="nucleotide sequence ID" value="NC_008554.1"/>
</dbReference>
<evidence type="ECO:0000256" key="2">
    <source>
        <dbReference type="ARBA" id="ARBA00012135"/>
    </source>
</evidence>